<evidence type="ECO:0000313" key="3">
    <source>
        <dbReference type="Proteomes" id="UP000228979"/>
    </source>
</evidence>
<dbReference type="EC" id="1.1.1.23" evidence="2"/>
<dbReference type="GO" id="GO:0004399">
    <property type="term" value="F:histidinol dehydrogenase activity"/>
    <property type="evidence" value="ECO:0007669"/>
    <property type="project" value="UniProtKB-EC"/>
</dbReference>
<reference evidence="2" key="1">
    <citation type="submission" date="2017-09" db="EMBL/GenBank/DDBJ databases">
        <authorList>
            <person name="Campbell M.A."/>
            <person name="Lukasik P."/>
            <person name="Simon C."/>
            <person name="McCutcheon J.P."/>
        </authorList>
    </citation>
    <scope>NUCLEOTIDE SEQUENCE [LARGE SCALE GENOMIC DNA]</scope>
    <source>
        <strain evidence="2">TRYCRA</strain>
    </source>
</reference>
<organism evidence="2 3">
    <name type="scientific">Candidatus Hodgkinia cicadicola</name>
    <dbReference type="NCBI Taxonomy" id="573658"/>
    <lineage>
        <taxon>Bacteria</taxon>
        <taxon>Pseudomonadati</taxon>
        <taxon>Pseudomonadota</taxon>
        <taxon>Alphaproteobacteria</taxon>
        <taxon>Hyphomicrobiales</taxon>
        <taxon>Candidatus Hodgkinia</taxon>
    </lineage>
</organism>
<dbReference type="EMBL" id="NXGP01000014">
    <property type="protein sequence ID" value="PIM95937.1"/>
    <property type="molecule type" value="Genomic_DNA"/>
</dbReference>
<proteinExistence type="predicted"/>
<name>A0ABX4MHN2_9HYPH</name>
<dbReference type="Gene3D" id="3.40.50.1980">
    <property type="entry name" value="Nitrogenase molybdenum iron protein domain"/>
    <property type="match status" value="1"/>
</dbReference>
<gene>
    <name evidence="2" type="primary">hisD</name>
    <name evidence="2" type="ORF">trycra_35</name>
</gene>
<protein>
    <submittedName>
        <fullName evidence="2">Histidinol dehydrogenase</fullName>
        <ecNumber evidence="2">1.1.1.23</ecNumber>
    </submittedName>
</protein>
<keyword evidence="3" id="KW-1185">Reference proteome</keyword>
<evidence type="ECO:0000313" key="2">
    <source>
        <dbReference type="EMBL" id="PIM95937.1"/>
    </source>
</evidence>
<dbReference type="Proteomes" id="UP000228979">
    <property type="component" value="Unassembled WGS sequence"/>
</dbReference>
<comment type="caution">
    <text evidence="2">The sequence shown here is derived from an EMBL/GenBank/DDBJ whole genome shotgun (WGS) entry which is preliminary data.</text>
</comment>
<evidence type="ECO:0000256" key="1">
    <source>
        <dbReference type="ARBA" id="ARBA00023002"/>
    </source>
</evidence>
<dbReference type="Pfam" id="PF00815">
    <property type="entry name" value="Histidinol_dh"/>
    <property type="match status" value="1"/>
</dbReference>
<dbReference type="InterPro" id="IPR012131">
    <property type="entry name" value="Hstdl_DH"/>
</dbReference>
<accession>A0ABX4MHN2</accession>
<keyword evidence="1 2" id="KW-0560">Oxidoreductase</keyword>
<sequence>MSYSTPIIRSYSCIKNIFSNLLTTIFLRCKSVILNVKHLFNITSKSIVTNSPLTHNSIGCYNNRNYLDKLLVSSNSIKLPISLHLRTDSSKFRIFLDAIKVNITNDINNSTYSQDINYNNRFATNNWDEKMDADIVSFIKIKYLNIIASYVKSNKSKFNNTFNYVPYEAVTLWLTESAIINYNTILLSLIPAKLAGVSKISIVSIPCQKVVQPQVLISAALCGVSFIDFCNPVTFKTKTKLQQVYYQSPQIITDSVDFNKILINQLKKFNNYYIPASFYITDSFSKVSIFKLKLLEISSHIIKNDIFPINNCNIITIVCKSYNEITKIINELRPSNFIKILPISINVTPLINNKNQANIFINGITSINNKKINEITIQDFYCTIS</sequence>